<keyword evidence="3" id="KW-0812">Transmembrane</keyword>
<dbReference type="EMBL" id="JAVBVO010000003">
    <property type="protein sequence ID" value="MDZ5757911.1"/>
    <property type="molecule type" value="Genomic_DNA"/>
</dbReference>
<evidence type="ECO:0000256" key="3">
    <source>
        <dbReference type="SAM" id="Phobius"/>
    </source>
</evidence>
<comment type="caution">
    <text evidence="5">The sequence shown here is derived from an EMBL/GenBank/DDBJ whole genome shotgun (WGS) entry which is preliminary data.</text>
</comment>
<reference evidence="5" key="1">
    <citation type="submission" date="2023-08" db="EMBL/GenBank/DDBJ databases">
        <title>Genomic characterization of piscicolin 126 produced by Carnobacterium maltaromaticum CM22 strain isolated from salmon (Salmo salar).</title>
        <authorList>
            <person name="Gonzalez-Gragera E."/>
            <person name="Garcia-Lopez J.D."/>
            <person name="Teso-Perez C."/>
            <person name="Gimenez-Hernandez I."/>
            <person name="Peralta-Sanchez J.M."/>
            <person name="Valdivia E."/>
            <person name="Montalban-Lopez M."/>
            <person name="Martin-Platero A.M."/>
            <person name="Banos A."/>
            <person name="Martinez-Bueno M."/>
        </authorList>
    </citation>
    <scope>NUCLEOTIDE SEQUENCE</scope>
    <source>
        <strain evidence="5">CM22</strain>
    </source>
</reference>
<sequence length="690" mass="75590">MKNRLRKWEQISLLILTGIMVSSFTPEGRIIASESNEPQSQTLVIKDSSVPQEAIASPEDPEIAPPTENSEKPQNQLTSLSELPPESATEIESTFTVEDYKKSDASELAVAVRNKQVSSVQLVQFAYQVIEENDKIYNAMISLRKEEALKEASNLQDTGQPFLGVPLVVKGLGHTISGGYNSNGLLFGKDSISKSTSTFVKAFQNAGFIVIGQTNFPEMGLKNITNSKLYGPTGSAWNPAYQAGGSSGGSATAVAAGYTPIGTGSDAGGSIRIPASWNGIIGFKPSRGVLIGNSASERGQTSHFAETKSMADTRALFDALKNKELPQNTFTKNVKIGYSVKSPVNTQVDPEAIQAVESAVDFLREEGFQVEEVDSPYDGVELMKNYYTIGASSMGIIDYLAKQQAKRPVEIADVDWTTWALFQASKDLTKLDLDQAWENVRKITDELVTFQNDYPLFLTPTTATTAPLLNDTAMLPEHIEQIKHMENRPKEEKLNLIYDQWLAGLTHTPFTQISNLTGTPAISLPTYVSQEGLPLGIQFTTSADNDYLLLDVGDYFENHYGFNRNATEIPEIPIDKETPIPNESAVTEDAEITNNGEETKIEPIPDSGNQELSKPNLTLKQQLSANNLVIEETKIDLQKNFPKTSEKVSPTFVLIGSFILMTTSGGICLKFIMQKKVETSRTGKRSKTYC</sequence>
<proteinExistence type="inferred from homology"/>
<dbReference type="InterPro" id="IPR023631">
    <property type="entry name" value="Amidase_dom"/>
</dbReference>
<dbReference type="RefSeq" id="WP_322808583.1">
    <property type="nucleotide sequence ID" value="NZ_JAVBVO010000003.1"/>
</dbReference>
<dbReference type="InterPro" id="IPR036928">
    <property type="entry name" value="AS_sf"/>
</dbReference>
<protein>
    <submittedName>
        <fullName evidence="5">Amidase family protein</fullName>
    </submittedName>
</protein>
<dbReference type="SUPFAM" id="SSF75304">
    <property type="entry name" value="Amidase signature (AS) enzymes"/>
    <property type="match status" value="1"/>
</dbReference>
<feature type="domain" description="Amidase" evidence="4">
    <location>
        <begin position="122"/>
        <end position="550"/>
    </location>
</feature>
<feature type="region of interest" description="Disordered" evidence="2">
    <location>
        <begin position="35"/>
        <end position="89"/>
    </location>
</feature>
<gene>
    <name evidence="5" type="ORF">RAK27_04495</name>
</gene>
<evidence type="ECO:0000256" key="2">
    <source>
        <dbReference type="SAM" id="MobiDB-lite"/>
    </source>
</evidence>
<dbReference type="Proteomes" id="UP001290462">
    <property type="component" value="Unassembled WGS sequence"/>
</dbReference>
<name>A0AAW9K3T9_CARML</name>
<dbReference type="PANTHER" id="PTHR11895">
    <property type="entry name" value="TRANSAMIDASE"/>
    <property type="match status" value="1"/>
</dbReference>
<dbReference type="GO" id="GO:0003824">
    <property type="term" value="F:catalytic activity"/>
    <property type="evidence" value="ECO:0007669"/>
    <property type="project" value="InterPro"/>
</dbReference>
<feature type="compositionally biased region" description="Polar residues" evidence="2">
    <location>
        <begin position="72"/>
        <end position="81"/>
    </location>
</feature>
<dbReference type="InterPro" id="IPR020556">
    <property type="entry name" value="Amidase_CS"/>
</dbReference>
<evidence type="ECO:0000313" key="6">
    <source>
        <dbReference type="Proteomes" id="UP001290462"/>
    </source>
</evidence>
<accession>A0AAW9K3T9</accession>
<organism evidence="5 6">
    <name type="scientific">Carnobacterium maltaromaticum</name>
    <name type="common">Carnobacterium piscicola</name>
    <dbReference type="NCBI Taxonomy" id="2751"/>
    <lineage>
        <taxon>Bacteria</taxon>
        <taxon>Bacillati</taxon>
        <taxon>Bacillota</taxon>
        <taxon>Bacilli</taxon>
        <taxon>Lactobacillales</taxon>
        <taxon>Carnobacteriaceae</taxon>
        <taxon>Carnobacterium</taxon>
    </lineage>
</organism>
<evidence type="ECO:0000256" key="1">
    <source>
        <dbReference type="ARBA" id="ARBA00009199"/>
    </source>
</evidence>
<dbReference type="Gene3D" id="3.90.1300.10">
    <property type="entry name" value="Amidase signature (AS) domain"/>
    <property type="match status" value="1"/>
</dbReference>
<keyword evidence="3" id="KW-1133">Transmembrane helix</keyword>
<dbReference type="PANTHER" id="PTHR11895:SF7">
    <property type="entry name" value="GLUTAMYL-TRNA(GLN) AMIDOTRANSFERASE SUBUNIT A, MITOCHONDRIAL"/>
    <property type="match status" value="1"/>
</dbReference>
<dbReference type="PROSITE" id="PS00571">
    <property type="entry name" value="AMIDASES"/>
    <property type="match status" value="1"/>
</dbReference>
<dbReference type="Pfam" id="PF01425">
    <property type="entry name" value="Amidase"/>
    <property type="match status" value="1"/>
</dbReference>
<dbReference type="AlphaFoldDB" id="A0AAW9K3T9"/>
<feature type="transmembrane region" description="Helical" evidence="3">
    <location>
        <begin position="652"/>
        <end position="672"/>
    </location>
</feature>
<dbReference type="InterPro" id="IPR000120">
    <property type="entry name" value="Amidase"/>
</dbReference>
<keyword evidence="3" id="KW-0472">Membrane</keyword>
<comment type="similarity">
    <text evidence="1">Belongs to the amidase family.</text>
</comment>
<evidence type="ECO:0000259" key="4">
    <source>
        <dbReference type="Pfam" id="PF01425"/>
    </source>
</evidence>
<evidence type="ECO:0000313" key="5">
    <source>
        <dbReference type="EMBL" id="MDZ5757911.1"/>
    </source>
</evidence>